<sequence length="229" mass="25656">MKWYMKKNVQIKGTKDGISIFLSDKASISELQQELTQLLADQKQNPYSGEKLEVQVQIGNRLFSEEEELEISTIIHENSQMEISAFYSNVMSKDEAKKWKENDQIFSMATIIRSGQVVQVPGDFLLIGDVNPGGQIRSNGNVFVLGNIKGIIHAGFEGNENAVVAGKFLYPSQVRIADKVYGFDSEDYKEVTETDLFSAFVNDAGEIVIDGIHKIRKIRPEISNFQGGR</sequence>
<dbReference type="Proteomes" id="UP000285054">
    <property type="component" value="Unassembled WGS sequence"/>
</dbReference>
<evidence type="ECO:0000313" key="12">
    <source>
        <dbReference type="Proteomes" id="UP000285054"/>
    </source>
</evidence>
<dbReference type="Pfam" id="PF22642">
    <property type="entry name" value="MinC_N_1"/>
    <property type="match status" value="1"/>
</dbReference>
<feature type="domain" description="Septum formation inhibitor MinC C-terminal" evidence="9">
    <location>
        <begin position="110"/>
        <end position="190"/>
    </location>
</feature>
<proteinExistence type="inferred from homology"/>
<dbReference type="FunFam" id="2.160.20.70:FF:000013">
    <property type="entry name" value="Probable septum site-determining protein MinC"/>
    <property type="match status" value="1"/>
</dbReference>
<comment type="subunit">
    <text evidence="6 8">Interacts with MinD and FtsZ.</text>
</comment>
<dbReference type="HAMAP" id="MF_00267">
    <property type="entry name" value="MinC"/>
    <property type="match status" value="1"/>
</dbReference>
<dbReference type="Gene3D" id="2.160.20.70">
    <property type="match status" value="1"/>
</dbReference>
<evidence type="ECO:0000259" key="9">
    <source>
        <dbReference type="Pfam" id="PF03775"/>
    </source>
</evidence>
<dbReference type="InterPro" id="IPR036145">
    <property type="entry name" value="MinC_C_sf"/>
</dbReference>
<dbReference type="PANTHER" id="PTHR34108:SF1">
    <property type="entry name" value="SEPTUM SITE-DETERMINING PROTEIN MINC"/>
    <property type="match status" value="1"/>
</dbReference>
<comment type="similarity">
    <text evidence="1 8">Belongs to the MinC family.</text>
</comment>
<comment type="caution">
    <text evidence="11">The sequence shown here is derived from an EMBL/GenBank/DDBJ whole genome shotgun (WGS) entry which is preliminary data.</text>
</comment>
<dbReference type="InterPro" id="IPR016098">
    <property type="entry name" value="CAP/MinC_C"/>
</dbReference>
<dbReference type="InterPro" id="IPR013033">
    <property type="entry name" value="MinC"/>
</dbReference>
<evidence type="ECO:0000256" key="2">
    <source>
        <dbReference type="ARBA" id="ARBA00022618"/>
    </source>
</evidence>
<organism evidence="11 12">
    <name type="scientific">Listeria monocytogenes</name>
    <dbReference type="NCBI Taxonomy" id="1639"/>
    <lineage>
        <taxon>Bacteria</taxon>
        <taxon>Bacillati</taxon>
        <taxon>Bacillota</taxon>
        <taxon>Bacilli</taxon>
        <taxon>Bacillales</taxon>
        <taxon>Listeriaceae</taxon>
        <taxon>Listeria</taxon>
    </lineage>
</organism>
<evidence type="ECO:0000256" key="7">
    <source>
        <dbReference type="ARBA" id="ARBA00067611"/>
    </source>
</evidence>
<comment type="function">
    <text evidence="5 8">Cell division inhibitor that blocks the formation of polar Z ring septums. Rapidly oscillates between the poles of the cell to destabilize FtsZ filaments that have formed before they mature into polar Z rings. Prevents FtsZ polymerization.</text>
</comment>
<dbReference type="InterPro" id="IPR055219">
    <property type="entry name" value="MinC_N_1"/>
</dbReference>
<dbReference type="GO" id="GO:1901891">
    <property type="term" value="P:regulation of cell septum assembly"/>
    <property type="evidence" value="ECO:0007669"/>
    <property type="project" value="InterPro"/>
</dbReference>
<reference evidence="11 12" key="1">
    <citation type="journal article" date="2018" name="BMC Genomics">
        <title>Genes significantly associated with lineage II food isolates of Listeria monocytogenes.</title>
        <authorList>
            <person name="Pirone-Davies C."/>
            <person name="Chen Y."/>
            <person name="Pightling A."/>
            <person name="Ryan G."/>
            <person name="Wang Y."/>
            <person name="Yao K."/>
            <person name="Hoffmann M."/>
            <person name="Allard M.W."/>
        </authorList>
    </citation>
    <scope>NUCLEOTIDE SEQUENCE [LARGE SCALE GENOMIC DNA]</scope>
    <source>
        <strain evidence="11 12">PNUSAL000190</strain>
    </source>
</reference>
<keyword evidence="2 8" id="KW-0132">Cell division</keyword>
<accession>A0AB37N9C5</accession>
<keyword evidence="4 8" id="KW-0131">Cell cycle</keyword>
<name>A0AB37N9C5_LISMN</name>
<evidence type="ECO:0000256" key="1">
    <source>
        <dbReference type="ARBA" id="ARBA00006291"/>
    </source>
</evidence>
<dbReference type="GO" id="GO:0000902">
    <property type="term" value="P:cell morphogenesis"/>
    <property type="evidence" value="ECO:0007669"/>
    <property type="project" value="InterPro"/>
</dbReference>
<dbReference type="InterPro" id="IPR005526">
    <property type="entry name" value="Septum_form_inhib_MinC_C"/>
</dbReference>
<protein>
    <recommendedName>
        <fullName evidence="7 8">Probable septum site-determining protein MinC</fullName>
    </recommendedName>
</protein>
<dbReference type="EMBL" id="QXKO01000003">
    <property type="protein sequence ID" value="RJZ22305.1"/>
    <property type="molecule type" value="Genomic_DNA"/>
</dbReference>
<gene>
    <name evidence="11" type="primary">minc</name>
    <name evidence="8" type="synonym">minC</name>
    <name evidence="11" type="ORF">DYZ50_01435</name>
</gene>
<evidence type="ECO:0000259" key="10">
    <source>
        <dbReference type="Pfam" id="PF22642"/>
    </source>
</evidence>
<dbReference type="AlphaFoldDB" id="A0AB37N9C5"/>
<evidence type="ECO:0000256" key="3">
    <source>
        <dbReference type="ARBA" id="ARBA00023210"/>
    </source>
</evidence>
<dbReference type="PANTHER" id="PTHR34108">
    <property type="entry name" value="SEPTUM SITE-DETERMINING PROTEIN MINC"/>
    <property type="match status" value="1"/>
</dbReference>
<evidence type="ECO:0000256" key="4">
    <source>
        <dbReference type="ARBA" id="ARBA00023306"/>
    </source>
</evidence>
<keyword evidence="3 8" id="KW-0717">Septation</keyword>
<dbReference type="SUPFAM" id="SSF63848">
    <property type="entry name" value="Cell-division inhibitor MinC, C-terminal domain"/>
    <property type="match status" value="1"/>
</dbReference>
<dbReference type="NCBIfam" id="NF001772">
    <property type="entry name" value="PRK00513.1-3"/>
    <property type="match status" value="1"/>
</dbReference>
<evidence type="ECO:0000256" key="6">
    <source>
        <dbReference type="ARBA" id="ARBA00046874"/>
    </source>
</evidence>
<dbReference type="GO" id="GO:0000917">
    <property type="term" value="P:division septum assembly"/>
    <property type="evidence" value="ECO:0007669"/>
    <property type="project" value="UniProtKB-KW"/>
</dbReference>
<evidence type="ECO:0000313" key="11">
    <source>
        <dbReference type="EMBL" id="RJZ22305.1"/>
    </source>
</evidence>
<dbReference type="Pfam" id="PF03775">
    <property type="entry name" value="MinC_C"/>
    <property type="match status" value="1"/>
</dbReference>
<evidence type="ECO:0000256" key="8">
    <source>
        <dbReference type="HAMAP-Rule" id="MF_00267"/>
    </source>
</evidence>
<feature type="domain" description="Septum site-determining protein MinC N-terminal" evidence="10">
    <location>
        <begin position="9"/>
        <end position="85"/>
    </location>
</feature>
<evidence type="ECO:0000256" key="5">
    <source>
        <dbReference type="ARBA" id="ARBA00025606"/>
    </source>
</evidence>
<dbReference type="Gene3D" id="3.30.160.540">
    <property type="match status" value="1"/>
</dbReference>